<keyword evidence="5" id="KW-0694">RNA-binding</keyword>
<dbReference type="Gene3D" id="3.40.1260.20">
    <property type="entry name" value="Ribonuclease E, catalytic domain"/>
    <property type="match status" value="1"/>
</dbReference>
<evidence type="ECO:0000256" key="3">
    <source>
        <dbReference type="ARBA" id="ARBA00022801"/>
    </source>
</evidence>
<feature type="domain" description="S1 motif" evidence="6">
    <location>
        <begin position="44"/>
        <end position="110"/>
    </location>
</feature>
<dbReference type="AlphaFoldDB" id="A0AB94IXK0"/>
<evidence type="ECO:0000259" key="6">
    <source>
        <dbReference type="SMART" id="SM00316"/>
    </source>
</evidence>
<proteinExistence type="predicted"/>
<keyword evidence="4" id="KW-0460">Magnesium</keyword>
<keyword evidence="2" id="KW-0479">Metal-binding</keyword>
<evidence type="ECO:0000256" key="4">
    <source>
        <dbReference type="ARBA" id="ARBA00022842"/>
    </source>
</evidence>
<dbReference type="GO" id="GO:0004540">
    <property type="term" value="F:RNA nuclease activity"/>
    <property type="evidence" value="ECO:0007669"/>
    <property type="project" value="InterPro"/>
</dbReference>
<dbReference type="GO" id="GO:0046872">
    <property type="term" value="F:metal ion binding"/>
    <property type="evidence" value="ECO:0007669"/>
    <property type="project" value="UniProtKB-KW"/>
</dbReference>
<dbReference type="InterPro" id="IPR004659">
    <property type="entry name" value="RNase_E/G"/>
</dbReference>
<dbReference type="PANTHER" id="PTHR30001:SF0">
    <property type="entry name" value="RIBONUCLEASE G"/>
    <property type="match status" value="1"/>
</dbReference>
<dbReference type="SMART" id="SM00316">
    <property type="entry name" value="S1"/>
    <property type="match status" value="1"/>
</dbReference>
<accession>A0AB94IXK0</accession>
<dbReference type="NCBIfam" id="TIGR00757">
    <property type="entry name" value="RNaseEG"/>
    <property type="match status" value="1"/>
</dbReference>
<dbReference type="KEGG" id="sbr:SY1_14170"/>
<dbReference type="GO" id="GO:0016787">
    <property type="term" value="F:hydrolase activity"/>
    <property type="evidence" value="ECO:0007669"/>
    <property type="project" value="UniProtKB-KW"/>
</dbReference>
<dbReference type="InterPro" id="IPR003029">
    <property type="entry name" value="S1_domain"/>
</dbReference>
<keyword evidence="3 7" id="KW-0378">Hydrolase</keyword>
<evidence type="ECO:0000313" key="8">
    <source>
        <dbReference type="Proteomes" id="UP000008957"/>
    </source>
</evidence>
<dbReference type="EC" id="3.1.26.-" evidence="7"/>
<gene>
    <name evidence="7" type="ORF">SY1_14170</name>
</gene>
<comment type="cofactor">
    <cofactor evidence="1">
        <name>Mg(2+)</name>
        <dbReference type="ChEBI" id="CHEBI:18420"/>
    </cofactor>
</comment>
<dbReference type="PANTHER" id="PTHR30001">
    <property type="entry name" value="RIBONUCLEASE"/>
    <property type="match status" value="1"/>
</dbReference>
<dbReference type="Pfam" id="PF10150">
    <property type="entry name" value="RNase_E_G"/>
    <property type="match status" value="1"/>
</dbReference>
<reference evidence="7 8" key="2">
    <citation type="submission" date="2010-03" db="EMBL/GenBank/DDBJ databases">
        <authorList>
            <person name="Pajon A."/>
        </authorList>
    </citation>
    <scope>NUCLEOTIDE SEQUENCE [LARGE SCALE GENOMIC DNA]</scope>
    <source>
        <strain evidence="7 8">SGP1</strain>
    </source>
</reference>
<dbReference type="InterPro" id="IPR019307">
    <property type="entry name" value="RNA-bd_AU-1/RNase_E/G"/>
</dbReference>
<organism evidence="7 8">
    <name type="scientific">Fretibacterium fastidiosum</name>
    <dbReference type="NCBI Taxonomy" id="651822"/>
    <lineage>
        <taxon>Bacteria</taxon>
        <taxon>Thermotogati</taxon>
        <taxon>Synergistota</taxon>
        <taxon>Synergistia</taxon>
        <taxon>Synergistales</taxon>
        <taxon>Aminobacteriaceae</taxon>
        <taxon>Fretibacterium</taxon>
    </lineage>
</organism>
<keyword evidence="8" id="KW-1185">Reference proteome</keyword>
<protein>
    <submittedName>
        <fullName evidence="7">Ribonuclease, Rne/Rng family</fullName>
        <ecNumber evidence="7">3.1.26.-</ecNumber>
    </submittedName>
</protein>
<evidence type="ECO:0000313" key="7">
    <source>
        <dbReference type="EMBL" id="CBL28480.1"/>
    </source>
</evidence>
<dbReference type="GO" id="GO:0003723">
    <property type="term" value="F:RNA binding"/>
    <property type="evidence" value="ECO:0007669"/>
    <property type="project" value="UniProtKB-KW"/>
</dbReference>
<dbReference type="EMBL" id="FP929056">
    <property type="protein sequence ID" value="CBL28480.1"/>
    <property type="molecule type" value="Genomic_DNA"/>
</dbReference>
<dbReference type="GO" id="GO:0005737">
    <property type="term" value="C:cytoplasm"/>
    <property type="evidence" value="ECO:0007669"/>
    <property type="project" value="TreeGrafter"/>
</dbReference>
<dbReference type="CDD" id="cd04453">
    <property type="entry name" value="S1_RNase_E"/>
    <property type="match status" value="1"/>
</dbReference>
<dbReference type="Proteomes" id="UP000008957">
    <property type="component" value="Chromosome"/>
</dbReference>
<dbReference type="SUPFAM" id="SSF50249">
    <property type="entry name" value="Nucleic acid-binding proteins"/>
    <property type="match status" value="1"/>
</dbReference>
<dbReference type="RefSeq" id="WP_015556627.1">
    <property type="nucleotide sequence ID" value="NC_021038.1"/>
</dbReference>
<dbReference type="GO" id="GO:0006364">
    <property type="term" value="P:rRNA processing"/>
    <property type="evidence" value="ECO:0007669"/>
    <property type="project" value="TreeGrafter"/>
</dbReference>
<evidence type="ECO:0000256" key="1">
    <source>
        <dbReference type="ARBA" id="ARBA00001946"/>
    </source>
</evidence>
<reference evidence="8" key="1">
    <citation type="submission" date="2010-03" db="EMBL/GenBank/DDBJ databases">
        <title>The genome sequence of Synergistetes sp. SGP1.</title>
        <authorList>
            <consortium name="metaHIT consortium -- http://www.metahit.eu/"/>
            <person name="Pajon A."/>
            <person name="Turner K."/>
            <person name="Parkhill J."/>
            <person name="Wade W."/>
            <person name="Vartoukian S."/>
        </authorList>
    </citation>
    <scope>NUCLEOTIDE SEQUENCE [LARGE SCALE GENOMIC DNA]</scope>
    <source>
        <strain evidence="8">SGP1</strain>
    </source>
</reference>
<evidence type="ECO:0000256" key="5">
    <source>
        <dbReference type="ARBA" id="ARBA00022884"/>
    </source>
</evidence>
<sequence>MSSLDCVERKIIADTREDEETRVAILEGGRLADVFIERMWDRQKAGEIYKARVESVLPGINAAFVTIGEGRNAFLYLNDVHGMKVVENQEIVVQVTKTAIKNKGARVTPRISLPGRYLVLVPDGGEAGVSRRIVDEEERRRLRHFARELKGDDFGVIIRTAAEGVDEETLAADVESLLALWREIEHDAELQAAPCLLYKDRGLLGRVLRDEVHGSVDEIILDSAEEMRHVNEYVATLYKTDRPQVSLYEGAVPIFEYYGVEAEIEQALERKVWLRSGAYLVIEHTEALTVIDVNTGKYVGDLDMRHTTLATNLEAADEVARQLRLRSIGGIVVVDFIDMEFEEDRKKLLDRLEEVFQLDRSRARVFSMTQLGLVELTRKRGRPDLRSVMTRGCPFCNDNGWVLREDTLALSIKRFLRKIAQTNRAEALLLQANSMVAQYVRDTYLAMWERELDVKILVAGMPDFAWSKYRIELQGTLSAVEHRAHQLERREESSIVVHRVPAP</sequence>
<evidence type="ECO:0000256" key="2">
    <source>
        <dbReference type="ARBA" id="ARBA00022723"/>
    </source>
</evidence>
<name>A0AB94IXK0_9BACT</name>
<dbReference type="InterPro" id="IPR012340">
    <property type="entry name" value="NA-bd_OB-fold"/>
</dbReference>
<dbReference type="Gene3D" id="2.40.50.140">
    <property type="entry name" value="Nucleic acid-binding proteins"/>
    <property type="match status" value="1"/>
</dbReference>